<proteinExistence type="inferred from homology"/>
<name>Q89P22_BRADU</name>
<keyword evidence="4" id="KW-1003">Cell membrane</keyword>
<evidence type="ECO:0000256" key="4">
    <source>
        <dbReference type="ARBA" id="ARBA00022475"/>
    </source>
</evidence>
<evidence type="ECO:0000256" key="3">
    <source>
        <dbReference type="ARBA" id="ARBA00022448"/>
    </source>
</evidence>
<feature type="domain" description="ABC transporter" evidence="13">
    <location>
        <begin position="635"/>
        <end position="861"/>
    </location>
</feature>
<dbReference type="GO" id="GO:0016887">
    <property type="term" value="F:ATP hydrolysis activity"/>
    <property type="evidence" value="ECO:0007669"/>
    <property type="project" value="InterPro"/>
</dbReference>
<evidence type="ECO:0000259" key="13">
    <source>
        <dbReference type="PROSITE" id="PS50893"/>
    </source>
</evidence>
<dbReference type="PATRIC" id="fig|224911.5.peg.3649"/>
<dbReference type="KEGG" id="bja:bll3661"/>
<comment type="subcellular location">
    <subcellularLocation>
        <location evidence="1">Cell membrane</location>
        <topology evidence="1">Multi-pass membrane protein</topology>
    </subcellularLocation>
</comment>
<feature type="transmembrane region" description="Helical" evidence="12">
    <location>
        <begin position="115"/>
        <end position="137"/>
    </location>
</feature>
<keyword evidence="9 12" id="KW-1133">Transmembrane helix</keyword>
<keyword evidence="10 12" id="KW-0472">Membrane</keyword>
<dbReference type="InterPro" id="IPR003593">
    <property type="entry name" value="AAA+_ATPase"/>
</dbReference>
<feature type="transmembrane region" description="Helical" evidence="12">
    <location>
        <begin position="184"/>
        <end position="202"/>
    </location>
</feature>
<feature type="transmembrane region" description="Helical" evidence="12">
    <location>
        <begin position="87"/>
        <end position="109"/>
    </location>
</feature>
<dbReference type="Pfam" id="PF00005">
    <property type="entry name" value="ABC_tran"/>
    <property type="match status" value="2"/>
</dbReference>
<dbReference type="InterPro" id="IPR027417">
    <property type="entry name" value="P-loop_NTPase"/>
</dbReference>
<feature type="transmembrane region" description="Helical" evidence="12">
    <location>
        <begin position="64"/>
        <end position="82"/>
    </location>
</feature>
<dbReference type="Gene3D" id="3.40.50.300">
    <property type="entry name" value="P-loop containing nucleotide triphosphate hydrolases"/>
    <property type="match status" value="2"/>
</dbReference>
<keyword evidence="7 14" id="KW-0067">ATP-binding</keyword>
<evidence type="ECO:0000256" key="2">
    <source>
        <dbReference type="ARBA" id="ARBA00005417"/>
    </source>
</evidence>
<gene>
    <name evidence="14" type="ordered locus">bll3661</name>
</gene>
<feature type="transmembrane region" description="Helical" evidence="12">
    <location>
        <begin position="273"/>
        <end position="297"/>
    </location>
</feature>
<dbReference type="eggNOG" id="COG4177">
    <property type="taxonomic scope" value="Bacteria"/>
</dbReference>
<dbReference type="GO" id="GO:0005524">
    <property type="term" value="F:ATP binding"/>
    <property type="evidence" value="ECO:0007669"/>
    <property type="project" value="UniProtKB-KW"/>
</dbReference>
<feature type="transmembrane region" description="Helical" evidence="12">
    <location>
        <begin position="237"/>
        <end position="261"/>
    </location>
</feature>
<dbReference type="PROSITE" id="PS00211">
    <property type="entry name" value="ABC_TRANSPORTER_1"/>
    <property type="match status" value="1"/>
</dbReference>
<evidence type="ECO:0000256" key="5">
    <source>
        <dbReference type="ARBA" id="ARBA00022692"/>
    </source>
</evidence>
<dbReference type="PANTHER" id="PTHR43820">
    <property type="entry name" value="HIGH-AFFINITY BRANCHED-CHAIN AMINO ACID TRANSPORT ATP-BINDING PROTEIN LIVF"/>
    <property type="match status" value="1"/>
</dbReference>
<feature type="transmembrane region" description="Helical" evidence="12">
    <location>
        <begin position="40"/>
        <end position="58"/>
    </location>
</feature>
<dbReference type="InParanoid" id="Q89P22"/>
<dbReference type="Proteomes" id="UP000002526">
    <property type="component" value="Chromosome"/>
</dbReference>
<evidence type="ECO:0000256" key="6">
    <source>
        <dbReference type="ARBA" id="ARBA00022741"/>
    </source>
</evidence>
<dbReference type="GO" id="GO:0015807">
    <property type="term" value="P:L-amino acid transport"/>
    <property type="evidence" value="ECO:0000318"/>
    <property type="project" value="GO_Central"/>
</dbReference>
<evidence type="ECO:0000256" key="8">
    <source>
        <dbReference type="ARBA" id="ARBA00022970"/>
    </source>
</evidence>
<evidence type="ECO:0000256" key="12">
    <source>
        <dbReference type="SAM" id="Phobius"/>
    </source>
</evidence>
<reference evidence="15" key="1">
    <citation type="journal article" date="2002" name="DNA Res.">
        <title>Complete genomic sequence of nitrogen-fixing symbiotic bacterium Bradyrhizobium japonicum USDA110.</title>
        <authorList>
            <person name="Kaneko T."/>
            <person name="Nakamura Y."/>
            <person name="Sato S."/>
            <person name="Minamisawa K."/>
            <person name="Uchiumi T."/>
            <person name="Sasamoto S."/>
            <person name="Watanabe A."/>
            <person name="Idesawa K."/>
            <person name="Iriguchi M."/>
            <person name="Kawashima K."/>
            <person name="Kohara M."/>
            <person name="Matsumoto M."/>
            <person name="Shimpo S."/>
            <person name="Tsuruoka H."/>
            <person name="Wada T."/>
            <person name="Yamada M."/>
            <person name="Tabata S."/>
        </authorList>
    </citation>
    <scope>NUCLEOTIDE SEQUENCE [LARGE SCALE GENOMIC DNA]</scope>
    <source>
        <strain evidence="15">JCM 10833 / BCRC 13528 / IAM 13628 / NBRC 14792 / USDA 110</strain>
    </source>
</reference>
<comment type="similarity">
    <text evidence="2">Belongs to the ABC transporter superfamily.</text>
</comment>
<dbReference type="Pfam" id="PF02653">
    <property type="entry name" value="BPD_transp_2"/>
    <property type="match status" value="1"/>
</dbReference>
<evidence type="ECO:0000256" key="10">
    <source>
        <dbReference type="ARBA" id="ARBA00023136"/>
    </source>
</evidence>
<evidence type="ECO:0000256" key="9">
    <source>
        <dbReference type="ARBA" id="ARBA00022989"/>
    </source>
</evidence>
<dbReference type="InterPro" id="IPR032823">
    <property type="entry name" value="BCA_ABC_TP_C"/>
</dbReference>
<dbReference type="InterPro" id="IPR001851">
    <property type="entry name" value="ABC_transp_permease"/>
</dbReference>
<dbReference type="PROSITE" id="PS50893">
    <property type="entry name" value="ABC_TRANSPORTER_2"/>
    <property type="match status" value="2"/>
</dbReference>
<dbReference type="InterPro" id="IPR052156">
    <property type="entry name" value="BCAA_Transport_ATP-bd_LivF"/>
</dbReference>
<dbReference type="EnsemblBacteria" id="BAC48926">
    <property type="protein sequence ID" value="BAC48926"/>
    <property type="gene ID" value="BAC48926"/>
</dbReference>
<dbReference type="AlphaFoldDB" id="Q89P22"/>
<dbReference type="eggNOG" id="COG1129">
    <property type="taxonomic scope" value="Bacteria"/>
</dbReference>
<dbReference type="PANTHER" id="PTHR43820:SF4">
    <property type="entry name" value="HIGH-AFFINITY BRANCHED-CHAIN AMINO ACID TRANSPORT ATP-BINDING PROTEIN LIVF"/>
    <property type="match status" value="1"/>
</dbReference>
<feature type="transmembrane region" description="Helical" evidence="12">
    <location>
        <begin position="144"/>
        <end position="164"/>
    </location>
</feature>
<evidence type="ECO:0000256" key="11">
    <source>
        <dbReference type="ARBA" id="ARBA00024722"/>
    </source>
</evidence>
<dbReference type="CDD" id="cd03224">
    <property type="entry name" value="ABC_TM1139_LivF_branched"/>
    <property type="match status" value="1"/>
</dbReference>
<dbReference type="InterPro" id="IPR017871">
    <property type="entry name" value="ABC_transporter-like_CS"/>
</dbReference>
<keyword evidence="3" id="KW-0813">Transport</keyword>
<dbReference type="GO" id="GO:0015658">
    <property type="term" value="F:branched-chain amino acid transmembrane transporter activity"/>
    <property type="evidence" value="ECO:0007669"/>
    <property type="project" value="InterPro"/>
</dbReference>
<protein>
    <submittedName>
        <fullName evidence="14">ABC transporter ATP-binding/permease protein</fullName>
    </submittedName>
</protein>
<comment type="function">
    <text evidence="11">Involved in beta-(1--&gt;2)glucan export. Transmembrane domains (TMD) form a pore in the inner membrane and the ATP-binding domain (NBD) is responsible for energy generation.</text>
</comment>
<evidence type="ECO:0000256" key="1">
    <source>
        <dbReference type="ARBA" id="ARBA00004651"/>
    </source>
</evidence>
<feature type="domain" description="ABC transporter" evidence="13">
    <location>
        <begin position="371"/>
        <end position="612"/>
    </location>
</feature>
<dbReference type="GO" id="GO:0005886">
    <property type="term" value="C:plasma membrane"/>
    <property type="evidence" value="ECO:0007669"/>
    <property type="project" value="UniProtKB-SubCell"/>
</dbReference>
<evidence type="ECO:0000256" key="7">
    <source>
        <dbReference type="ARBA" id="ARBA00022840"/>
    </source>
</evidence>
<feature type="transmembrane region" description="Helical" evidence="12">
    <location>
        <begin position="309"/>
        <end position="331"/>
    </location>
</feature>
<accession>Q89P22</accession>
<dbReference type="PhylomeDB" id="Q89P22"/>
<dbReference type="EMBL" id="BA000040">
    <property type="protein sequence ID" value="BAC48926.1"/>
    <property type="molecule type" value="Genomic_DNA"/>
</dbReference>
<dbReference type="STRING" id="224911.AAV28_15310"/>
<evidence type="ECO:0000313" key="15">
    <source>
        <dbReference type="Proteomes" id="UP000002526"/>
    </source>
</evidence>
<dbReference type="SUPFAM" id="SSF52540">
    <property type="entry name" value="P-loop containing nucleoside triphosphate hydrolases"/>
    <property type="match status" value="2"/>
</dbReference>
<sequence length="873" mass="93305">MVGRSHVHPDGRHSPRPPARTVRRTLGEIRVKSLALLRHPAFVAALVLTALTAAWALLGAPISLITQIAIYTLYGAGVNLLVGYTGLVPFGASVFFGCASYAAAFFILGRYGNDLVSLLLATVFSALLALVVGAIILRRRGLYFSLLTLAFSQIAFEIAFKWTGVTGGENGLQGVYRTSFAGPWSFHVFVVAVTVICIWLMWRIAHSPFGRVLQAVRDNEQRASSLGYNVHRFRHGALILTGTFVGFGGGLLTLMLEGVYANNLSWQHAGDSLLMTVLGGVHHVLGPLWGAIAFILLEDRLSAITENWWLVFAPILMLFALTSPEGMQGLWQRLFGRQRWTLVRLDIPPRPAAIVPFASSAAKVDRGKPLLQTIGLSKNFGSLVTAKSIDIEVHSGVLHSIIGPNGAGKTTFFNMLSGALKPSGGRILFDGSDVTRTPMHVRARLGIGRSFQILSIFQNLTVFENVRVAVQAQRTGSAKMLADAYAMEEVNAKTWSILDAVGLADVAAEPCINLPHGAKRLLEIGITLAIDSKLLLLDEPLAGLAEADRVVVADLIGKLAQTHGVLLIEHDIDRVLAISDRISVLHQGRIIADGKPADVAANPDVVAAYLGAAKDGTQSPPSSVERMAHAKAPVLLAANAVSAGYGGSTVLEAVDLAVHAGEAVALLGRNGVGKTTLLRGLSGTLAISNGSIAFEDKPLARLKPYEINRLGISLVPEGRRLFPNLTVVENLQLATRPGGIALDEVFELFPRLRERRAAKAESLSGGERQMVAIARALVVPSKLILLDEPFEGLAPAVVKEVMDALVKLRGKVAMVIVEHHAETVLPIVDRAYVLVNGQIAFAGDAAILERDHDLQARLLGVVQAEAAQARGAA</sequence>
<keyword evidence="6" id="KW-0547">Nucleotide-binding</keyword>
<dbReference type="CDD" id="cd06581">
    <property type="entry name" value="TM_PBP1_LivM_like"/>
    <property type="match status" value="1"/>
</dbReference>
<dbReference type="CDD" id="cd03219">
    <property type="entry name" value="ABC_Mj1267_LivG_branched"/>
    <property type="match status" value="1"/>
</dbReference>
<keyword evidence="5 12" id="KW-0812">Transmembrane</keyword>
<evidence type="ECO:0000313" key="14">
    <source>
        <dbReference type="EMBL" id="BAC48926.1"/>
    </source>
</evidence>
<dbReference type="SMART" id="SM00382">
    <property type="entry name" value="AAA"/>
    <property type="match status" value="2"/>
</dbReference>
<organism evidence="14 15">
    <name type="scientific">Bradyrhizobium diazoefficiens (strain JCM 10833 / BCRC 13528 / IAM 13628 / NBRC 14792 / USDA 110)</name>
    <dbReference type="NCBI Taxonomy" id="224911"/>
    <lineage>
        <taxon>Bacteria</taxon>
        <taxon>Pseudomonadati</taxon>
        <taxon>Pseudomonadota</taxon>
        <taxon>Alphaproteobacteria</taxon>
        <taxon>Hyphomicrobiales</taxon>
        <taxon>Nitrobacteraceae</taxon>
        <taxon>Bradyrhizobium</taxon>
    </lineage>
</organism>
<keyword evidence="8" id="KW-0029">Amino-acid transport</keyword>
<keyword evidence="15" id="KW-1185">Reference proteome</keyword>
<dbReference type="InterPro" id="IPR003439">
    <property type="entry name" value="ABC_transporter-like_ATP-bd"/>
</dbReference>
<dbReference type="InterPro" id="IPR043428">
    <property type="entry name" value="LivM-like"/>
</dbReference>
<dbReference type="Pfam" id="PF12399">
    <property type="entry name" value="BCA_ABC_TP_C"/>
    <property type="match status" value="1"/>
</dbReference>
<dbReference type="OrthoDB" id="9805029at2"/>
<dbReference type="HOGENOM" id="CLU_006313_0_0_5"/>